<evidence type="ECO:0000259" key="3">
    <source>
        <dbReference type="SMART" id="SM00822"/>
    </source>
</evidence>
<evidence type="ECO:0000313" key="4">
    <source>
        <dbReference type="EMBL" id="MBC6467252.1"/>
    </source>
</evidence>
<reference evidence="4 5" key="1">
    <citation type="submission" date="2020-06" db="EMBL/GenBank/DDBJ databases">
        <title>Actinomadura xiongansis sp. nov., isolated from soil of Baiyangdian.</title>
        <authorList>
            <person name="Zhang X."/>
        </authorList>
    </citation>
    <scope>NUCLEOTIDE SEQUENCE [LARGE SCALE GENOMIC DNA]</scope>
    <source>
        <strain evidence="4 5">HBUM206468</strain>
    </source>
</reference>
<organism evidence="4 5">
    <name type="scientific">Actinomadura alba</name>
    <dbReference type="NCBI Taxonomy" id="406431"/>
    <lineage>
        <taxon>Bacteria</taxon>
        <taxon>Bacillati</taxon>
        <taxon>Actinomycetota</taxon>
        <taxon>Actinomycetes</taxon>
        <taxon>Streptosporangiales</taxon>
        <taxon>Thermomonosporaceae</taxon>
        <taxon>Actinomadura</taxon>
    </lineage>
</organism>
<keyword evidence="2" id="KW-0560">Oxidoreductase</keyword>
<dbReference type="InterPro" id="IPR020904">
    <property type="entry name" value="Sc_DH/Rdtase_CS"/>
</dbReference>
<dbReference type="PRINTS" id="PR00080">
    <property type="entry name" value="SDRFAMILY"/>
</dbReference>
<dbReference type="PANTHER" id="PTHR43639:SF1">
    <property type="entry name" value="SHORT-CHAIN DEHYDROGENASE_REDUCTASE FAMILY PROTEIN"/>
    <property type="match status" value="1"/>
</dbReference>
<sequence length="246" mass="24976">MTGLEGRVALVTGGSRGIGAAIALRLARDGADVALTYVRAKARAEDVVAEIRAGGRRGLAIEADAADPEAVIGAVERTAAELGRLDILVNNAGIYEHGPFEAMTVDQVDRTLAVHVRGAFVAAQAASRRMEPGGRIINIGSSLAERVPYPGVSLYAMSKSALTGLTKGLARDLGPRGITVNVVQPGSTDTEMNPADSPDAEAEIAFSAVGRYGRADEIAGTVAHLAGAGAGFITGASIAVDGGFAA</sequence>
<name>A0ABR7LQY7_9ACTN</name>
<dbReference type="Proteomes" id="UP000805614">
    <property type="component" value="Unassembled WGS sequence"/>
</dbReference>
<dbReference type="InterPro" id="IPR002347">
    <property type="entry name" value="SDR_fam"/>
</dbReference>
<dbReference type="SUPFAM" id="SSF51735">
    <property type="entry name" value="NAD(P)-binding Rossmann-fold domains"/>
    <property type="match status" value="1"/>
</dbReference>
<evidence type="ECO:0000256" key="2">
    <source>
        <dbReference type="ARBA" id="ARBA00023002"/>
    </source>
</evidence>
<feature type="domain" description="Ketoreductase" evidence="3">
    <location>
        <begin position="7"/>
        <end position="221"/>
    </location>
</feature>
<dbReference type="InterPro" id="IPR057326">
    <property type="entry name" value="KR_dom"/>
</dbReference>
<evidence type="ECO:0000313" key="5">
    <source>
        <dbReference type="Proteomes" id="UP000805614"/>
    </source>
</evidence>
<protein>
    <submittedName>
        <fullName evidence="4">3-oxoacyl-ACP reductase FabG</fullName>
    </submittedName>
</protein>
<keyword evidence="5" id="KW-1185">Reference proteome</keyword>
<dbReference type="PRINTS" id="PR00081">
    <property type="entry name" value="GDHRDH"/>
</dbReference>
<gene>
    <name evidence="4" type="ORF">HKK74_17335</name>
</gene>
<evidence type="ECO:0000256" key="1">
    <source>
        <dbReference type="ARBA" id="ARBA00006484"/>
    </source>
</evidence>
<dbReference type="Pfam" id="PF13561">
    <property type="entry name" value="adh_short_C2"/>
    <property type="match status" value="1"/>
</dbReference>
<dbReference type="SMART" id="SM00822">
    <property type="entry name" value="PKS_KR"/>
    <property type="match status" value="1"/>
</dbReference>
<comment type="caution">
    <text evidence="4">The sequence shown here is derived from an EMBL/GenBank/DDBJ whole genome shotgun (WGS) entry which is preliminary data.</text>
</comment>
<dbReference type="RefSeq" id="WP_187244271.1">
    <property type="nucleotide sequence ID" value="NZ_BAAAOK010000005.1"/>
</dbReference>
<accession>A0ABR7LQY7</accession>
<dbReference type="PROSITE" id="PS00061">
    <property type="entry name" value="ADH_SHORT"/>
    <property type="match status" value="1"/>
</dbReference>
<dbReference type="Gene3D" id="3.40.50.720">
    <property type="entry name" value="NAD(P)-binding Rossmann-like Domain"/>
    <property type="match status" value="1"/>
</dbReference>
<dbReference type="EMBL" id="JABVEC010000012">
    <property type="protein sequence ID" value="MBC6467252.1"/>
    <property type="molecule type" value="Genomic_DNA"/>
</dbReference>
<comment type="similarity">
    <text evidence="1">Belongs to the short-chain dehydrogenases/reductases (SDR) family.</text>
</comment>
<dbReference type="InterPro" id="IPR036291">
    <property type="entry name" value="NAD(P)-bd_dom_sf"/>
</dbReference>
<proteinExistence type="inferred from homology"/>
<dbReference type="PANTHER" id="PTHR43639">
    <property type="entry name" value="OXIDOREDUCTASE, SHORT-CHAIN DEHYDROGENASE/REDUCTASE FAMILY (AFU_ORTHOLOGUE AFUA_5G02870)"/>
    <property type="match status" value="1"/>
</dbReference>